<keyword evidence="1" id="KW-0812">Transmembrane</keyword>
<accession>A0A543FFJ6</accession>
<feature type="transmembrane region" description="Helical" evidence="1">
    <location>
        <begin position="12"/>
        <end position="35"/>
    </location>
</feature>
<name>A0A543FFJ6_9NOCA</name>
<keyword evidence="3" id="KW-1185">Reference proteome</keyword>
<dbReference type="OrthoDB" id="4569284at2"/>
<dbReference type="Proteomes" id="UP000316331">
    <property type="component" value="Unassembled WGS sequence"/>
</dbReference>
<reference evidence="2 3" key="1">
    <citation type="submission" date="2019-06" db="EMBL/GenBank/DDBJ databases">
        <title>Sequencing the genomes of 1000 actinobacteria strains.</title>
        <authorList>
            <person name="Klenk H.-P."/>
        </authorList>
    </citation>
    <scope>NUCLEOTIDE SEQUENCE [LARGE SCALE GENOMIC DNA]</scope>
    <source>
        <strain evidence="2 3">DSM 103495</strain>
    </source>
</reference>
<gene>
    <name evidence="2" type="ORF">FB390_4227</name>
</gene>
<feature type="transmembrane region" description="Helical" evidence="1">
    <location>
        <begin position="41"/>
        <end position="58"/>
    </location>
</feature>
<organism evidence="2 3">
    <name type="scientific">Nocardia bhagyanarayanae</name>
    <dbReference type="NCBI Taxonomy" id="1215925"/>
    <lineage>
        <taxon>Bacteria</taxon>
        <taxon>Bacillati</taxon>
        <taxon>Actinomycetota</taxon>
        <taxon>Actinomycetes</taxon>
        <taxon>Mycobacteriales</taxon>
        <taxon>Nocardiaceae</taxon>
        <taxon>Nocardia</taxon>
    </lineage>
</organism>
<comment type="caution">
    <text evidence="2">The sequence shown here is derived from an EMBL/GenBank/DDBJ whole genome shotgun (WGS) entry which is preliminary data.</text>
</comment>
<evidence type="ECO:0000313" key="3">
    <source>
        <dbReference type="Proteomes" id="UP000316331"/>
    </source>
</evidence>
<feature type="transmembrane region" description="Helical" evidence="1">
    <location>
        <begin position="95"/>
        <end position="114"/>
    </location>
</feature>
<keyword evidence="1" id="KW-0472">Membrane</keyword>
<dbReference type="RefSeq" id="WP_141810427.1">
    <property type="nucleotide sequence ID" value="NZ_VFPG01000001.1"/>
</dbReference>
<proteinExistence type="predicted"/>
<dbReference type="EMBL" id="VFPG01000001">
    <property type="protein sequence ID" value="TQM32541.1"/>
    <property type="molecule type" value="Genomic_DNA"/>
</dbReference>
<dbReference type="AlphaFoldDB" id="A0A543FFJ6"/>
<evidence type="ECO:0000256" key="1">
    <source>
        <dbReference type="SAM" id="Phobius"/>
    </source>
</evidence>
<protein>
    <submittedName>
        <fullName evidence="2">Uncharacterized protein</fullName>
    </submittedName>
</protein>
<evidence type="ECO:0000313" key="2">
    <source>
        <dbReference type="EMBL" id="TQM32541.1"/>
    </source>
</evidence>
<sequence>MRKPAEGSTRLRGAFVGSASGAVGIAAHALGGGVVAPEQPSVALLIGACAAVGVLVGSRRLRTGLVELMGLLAIGQAIGHTALTMSPGHHHGSHATTVMLFTHLAAIPVGALLIRGAEAALTSAASSVRDVVRVLRTVPTPAPAPIVRVTPRGAVNPRRLLLSSGIGTRGPPAHR</sequence>
<keyword evidence="1" id="KW-1133">Transmembrane helix</keyword>
<feature type="transmembrane region" description="Helical" evidence="1">
    <location>
        <begin position="65"/>
        <end position="83"/>
    </location>
</feature>